<dbReference type="PANTHER" id="PTHR24134">
    <property type="entry name" value="ANKYRIN REPEAT-CONTAINING PROTEIN DDB_G0279043"/>
    <property type="match status" value="1"/>
</dbReference>
<evidence type="ECO:0000256" key="4">
    <source>
        <dbReference type="SAM" id="SignalP"/>
    </source>
</evidence>
<evidence type="ECO:0000313" key="6">
    <source>
        <dbReference type="EMBL" id="PHY90140.1"/>
    </source>
</evidence>
<dbReference type="InterPro" id="IPR002110">
    <property type="entry name" value="Ankyrin_rpt"/>
</dbReference>
<reference evidence="5" key="3">
    <citation type="submission" date="2019-07" db="EMBL/GenBank/DDBJ databases">
        <authorList>
            <person name="Miller W.G."/>
        </authorList>
    </citation>
    <scope>NUCLEOTIDE SEQUENCE</scope>
    <source>
        <strain evidence="5">52/13</strain>
    </source>
</reference>
<reference evidence="6" key="2">
    <citation type="submission" date="2015-06" db="EMBL/GenBank/DDBJ databases">
        <authorList>
            <person name="Hoefler B.C."/>
            <person name="Straight P.D."/>
        </authorList>
    </citation>
    <scope>NUCLEOTIDE SEQUENCE [LARGE SCALE GENOMIC DNA]</scope>
    <source>
        <strain evidence="6">73/13</strain>
    </source>
</reference>
<gene>
    <name evidence="6" type="ORF">AA994_05945</name>
    <name evidence="5" type="ORF">CVU5213_03225</name>
</gene>
<accession>A0A2G4R0T1</accession>
<evidence type="ECO:0000256" key="3">
    <source>
        <dbReference type="PROSITE-ProRule" id="PRU00023"/>
    </source>
</evidence>
<dbReference type="Pfam" id="PF12796">
    <property type="entry name" value="Ank_2"/>
    <property type="match status" value="1"/>
</dbReference>
<name>A0A2G4R0T1_9BACT</name>
<keyword evidence="4" id="KW-0732">Signal</keyword>
<feature type="chain" id="PRO_5013882079" evidence="4">
    <location>
        <begin position="20"/>
        <end position="411"/>
    </location>
</feature>
<dbReference type="EMBL" id="LDWY01000074">
    <property type="protein sequence ID" value="PHY90140.1"/>
    <property type="molecule type" value="Genomic_DNA"/>
</dbReference>
<dbReference type="PROSITE" id="PS50297">
    <property type="entry name" value="ANK_REP_REGION"/>
    <property type="match status" value="1"/>
</dbReference>
<dbReference type="Gene3D" id="1.25.40.20">
    <property type="entry name" value="Ankyrin repeat-containing domain"/>
    <property type="match status" value="1"/>
</dbReference>
<feature type="signal peptide" evidence="4">
    <location>
        <begin position="1"/>
        <end position="19"/>
    </location>
</feature>
<dbReference type="Proteomes" id="UP000237472">
    <property type="component" value="Unassembled WGS sequence"/>
</dbReference>
<dbReference type="PANTHER" id="PTHR24134:SF9">
    <property type="entry name" value="ANKYRIN REPEAT AND SOCS BOX PROTEIN 8"/>
    <property type="match status" value="1"/>
</dbReference>
<reference evidence="7" key="1">
    <citation type="submission" date="2015-06" db="EMBL/GenBank/DDBJ databases">
        <authorList>
            <person name="Parisi A."/>
            <person name="Chiara M."/>
            <person name="Florio D."/>
            <person name="Miccolupo A."/>
            <person name="Manzari C."/>
            <person name="Mion D."/>
            <person name="Caruso M."/>
            <person name="D'erchia A.M."/>
            <person name="Zanoni R."/>
        </authorList>
    </citation>
    <scope>NUCLEOTIDE SEQUENCE [LARGE SCALE GENOMIC DNA]</scope>
    <source>
        <strain evidence="7">73/13</strain>
    </source>
</reference>
<feature type="repeat" description="ANK" evidence="3">
    <location>
        <begin position="282"/>
        <end position="314"/>
    </location>
</feature>
<dbReference type="SMART" id="SM00248">
    <property type="entry name" value="ANK"/>
    <property type="match status" value="5"/>
</dbReference>
<dbReference type="InterPro" id="IPR036770">
    <property type="entry name" value="Ankyrin_rpt-contain_sf"/>
</dbReference>
<keyword evidence="1" id="KW-0677">Repeat</keyword>
<protein>
    <submittedName>
        <fullName evidence="6">Ankyrin</fullName>
    </submittedName>
</protein>
<evidence type="ECO:0000313" key="5">
    <source>
        <dbReference type="EMBL" id="MBS4240748.1"/>
    </source>
</evidence>
<comment type="caution">
    <text evidence="6">The sequence shown here is derived from an EMBL/GenBank/DDBJ whole genome shotgun (WGS) entry which is preliminary data.</text>
</comment>
<evidence type="ECO:0000313" key="7">
    <source>
        <dbReference type="Proteomes" id="UP000237472"/>
    </source>
</evidence>
<evidence type="ECO:0000313" key="8">
    <source>
        <dbReference type="Proteomes" id="UP000811399"/>
    </source>
</evidence>
<evidence type="ECO:0000256" key="2">
    <source>
        <dbReference type="ARBA" id="ARBA00023043"/>
    </source>
</evidence>
<dbReference type="Proteomes" id="UP000811399">
    <property type="component" value="Unassembled WGS sequence"/>
</dbReference>
<organism evidence="6 7">
    <name type="scientific">Campylobacter vulpis</name>
    <dbReference type="NCBI Taxonomy" id="1655500"/>
    <lineage>
        <taxon>Bacteria</taxon>
        <taxon>Pseudomonadati</taxon>
        <taxon>Campylobacterota</taxon>
        <taxon>Epsilonproteobacteria</taxon>
        <taxon>Campylobacterales</taxon>
        <taxon>Campylobacteraceae</taxon>
        <taxon>Campylobacter</taxon>
    </lineage>
</organism>
<keyword evidence="2 3" id="KW-0040">ANK repeat</keyword>
<dbReference type="SUPFAM" id="SSF48403">
    <property type="entry name" value="Ankyrin repeat"/>
    <property type="match status" value="1"/>
</dbReference>
<dbReference type="PROSITE" id="PS50088">
    <property type="entry name" value="ANK_REPEAT"/>
    <property type="match status" value="1"/>
</dbReference>
<dbReference type="EMBL" id="VJYU01000006">
    <property type="protein sequence ID" value="MBS4240748.1"/>
    <property type="molecule type" value="Genomic_DNA"/>
</dbReference>
<dbReference type="OrthoDB" id="5357903at2"/>
<reference evidence="5 8" key="4">
    <citation type="journal article" date="2021" name="Syst. Appl. Microbiol.">
        <title>nCampylobacter vulpis sp. nov. isolated from wild red foxes.</title>
        <authorList>
            <person name="Parisi A."/>
            <person name="Chiara M."/>
            <person name="Caffara M."/>
            <person name="Mion D."/>
            <person name="Miller W.G."/>
            <person name="Caruso M."/>
            <person name="Manzari C."/>
            <person name="Florio D."/>
            <person name="Capozzi L."/>
            <person name="D'Erchia A.M."/>
            <person name="Manzulli V."/>
            <person name="Zanoni R.G."/>
        </authorList>
    </citation>
    <scope>NUCLEOTIDE SEQUENCE [LARGE SCALE GENOMIC DNA]</scope>
    <source>
        <strain evidence="5 8">52/13</strain>
    </source>
</reference>
<evidence type="ECO:0000256" key="1">
    <source>
        <dbReference type="ARBA" id="ARBA00022737"/>
    </source>
</evidence>
<sequence>MRILIFLSAFLLSSSLANCEFAIQNKAKIFGQKVDLGQKELLDNLQTCEFSLKNQAATQKLYELSNQIRGNNSICSGLSYFDKLKEFQYLLLEIALSPQSYQKKLADAKDTEEKNNVLKAYFRYWAYQSIGNFRLYREFWKEYNRAIEPLEAYFEKNFKFDKGSNIYFTSNALNEFLNWAVGESKIHKDISILAKMMANKNYDEVRLEEYIMANSPSLAELNLALRSALLNARDIKIINMLLKFGLDLNEGYESAIFYALENKQNVEFLIQKGANVNHANAFGKTPLFYALEFHQDEVAKLLIEKGANVNAKYINNNEKLALNANNTTPYFITLCALEHTSKNVFMHAASFSNVAMLKFLVEKKADIFAVDDLGFNALDFALMADKEENAIYLRSLGLKENENLFYGERLE</sequence>
<dbReference type="RefSeq" id="WP_099461917.1">
    <property type="nucleotide sequence ID" value="NZ_CP041617.1"/>
</dbReference>
<keyword evidence="8" id="KW-1185">Reference proteome</keyword>
<dbReference type="AlphaFoldDB" id="A0A2G4R0T1"/>
<dbReference type="Pfam" id="PF13637">
    <property type="entry name" value="Ank_4"/>
    <property type="match status" value="1"/>
</dbReference>
<dbReference type="GeneID" id="77266599"/>
<proteinExistence type="predicted"/>